<dbReference type="InterPro" id="IPR001769">
    <property type="entry name" value="Gingipain"/>
</dbReference>
<keyword evidence="1" id="KW-0732">Signal</keyword>
<evidence type="ECO:0000259" key="2">
    <source>
        <dbReference type="Pfam" id="PF01364"/>
    </source>
</evidence>
<dbReference type="Gene3D" id="2.60.40.3800">
    <property type="match status" value="1"/>
</dbReference>
<protein>
    <recommendedName>
        <fullName evidence="6">Gingipain domain-containing protein</fullName>
    </recommendedName>
</protein>
<dbReference type="RefSeq" id="WP_139626319.1">
    <property type="nucleotide sequence ID" value="NZ_VDCI01000002.1"/>
</dbReference>
<dbReference type="GO" id="GO:0006508">
    <property type="term" value="P:proteolysis"/>
    <property type="evidence" value="ECO:0007669"/>
    <property type="project" value="InterPro"/>
</dbReference>
<dbReference type="EMBL" id="VDCI01000002">
    <property type="protein sequence ID" value="TNJ37387.1"/>
    <property type="molecule type" value="Genomic_DNA"/>
</dbReference>
<sequence length="707" mass="78164">MSKEFYSLKPAGISGEFDAELHGTDPVIELQETEEQLTISCIFPGFKIADTEKDIDGEKLPFKEVGIRGAGYLSRSGQPLMPIFRRFVQVPKGVKIELGVEKGRAVTFNDILVTPAQEEATDADMEHPFEYSAEAYARDEFYPPDIARVSDAKDIDAYNTVLVEICPLQCNAATKTLRGYSNITVTLRFRSAGEHDGEMDFSLSFMDPELSREGYGNLLLNPARSAVSRLEPALSIPELRLFTPEFLIIYHQNFKAAAEKLADWKKLKGISTQLTDIASVGNSVANIKNYVRDRRRTKSSRLRYVLLLGDTSHIVTESIADKASDYYYSTPNDASGSSDCVAPWLAIGRMPVQTANEAMDIVEQIIRYEKTPPCDPAYYDRITAAAYFQDDSPQDGKADRAYMKTMESIRSHLVALGKDVQRIYVSNNPNPQYYKDGTPIPADVKAAIVDGNTATEMLISETAEGQVLVGHRDHGGTSGWSHPSFTNNDLDSITSTYPSIFLSINCLTGRFDYSSAYDSFAESILKLKGGAPSLVAATRVSGTWRNDSLIKGLFDALYPGVIPTYPGTTASYGIKNNRLGDILNYAKMYLFVAHGTSSGVKGHLEIYHTIGDPTLELWKAMPLVLTLNVRVIRTNLLLQLGTAPKEGVITIRQGNRVLKTLKSASTVMQVPLRDLKLLNTAPGIRRQAIHVAFSAPGYRFIEKKVMF</sequence>
<name>A0A5C4S2M5_PROVB</name>
<comment type="caution">
    <text evidence="4">The sequence shown here is derived from an EMBL/GenBank/DDBJ whole genome shotgun (WGS) entry which is preliminary data.</text>
</comment>
<dbReference type="InterPro" id="IPR012600">
    <property type="entry name" value="Propeptide_C25"/>
</dbReference>
<dbReference type="GO" id="GO:0004197">
    <property type="term" value="F:cysteine-type endopeptidase activity"/>
    <property type="evidence" value="ECO:0007669"/>
    <property type="project" value="InterPro"/>
</dbReference>
<organism evidence="4 5">
    <name type="scientific">Prosthecochloris vibrioformis</name>
    <name type="common">Chlorobium vibrioforme</name>
    <dbReference type="NCBI Taxonomy" id="1098"/>
    <lineage>
        <taxon>Bacteria</taxon>
        <taxon>Pseudomonadati</taxon>
        <taxon>Chlorobiota</taxon>
        <taxon>Chlorobiia</taxon>
        <taxon>Chlorobiales</taxon>
        <taxon>Chlorobiaceae</taxon>
        <taxon>Prosthecochloris</taxon>
    </lineage>
</organism>
<dbReference type="AlphaFoldDB" id="A0A5C4S2M5"/>
<dbReference type="Proteomes" id="UP000309544">
    <property type="component" value="Unassembled WGS sequence"/>
</dbReference>
<dbReference type="InterPro" id="IPR029031">
    <property type="entry name" value="Gingipain_N_sf"/>
</dbReference>
<gene>
    <name evidence="4" type="ORF">FGF68_04030</name>
</gene>
<dbReference type="SUPFAM" id="SSF52129">
    <property type="entry name" value="Caspase-like"/>
    <property type="match status" value="1"/>
</dbReference>
<evidence type="ECO:0008006" key="6">
    <source>
        <dbReference type="Google" id="ProtNLM"/>
    </source>
</evidence>
<evidence type="ECO:0000313" key="5">
    <source>
        <dbReference type="Proteomes" id="UP000309544"/>
    </source>
</evidence>
<evidence type="ECO:0000259" key="3">
    <source>
        <dbReference type="Pfam" id="PF08126"/>
    </source>
</evidence>
<dbReference type="Gene3D" id="3.40.50.1460">
    <property type="match status" value="1"/>
</dbReference>
<keyword evidence="5" id="KW-1185">Reference proteome</keyword>
<dbReference type="Pfam" id="PF08126">
    <property type="entry name" value="Propeptide_C25"/>
    <property type="match status" value="1"/>
</dbReference>
<accession>A0A5C4S2M5</accession>
<evidence type="ECO:0000256" key="1">
    <source>
        <dbReference type="ARBA" id="ARBA00022729"/>
    </source>
</evidence>
<dbReference type="Pfam" id="PF01364">
    <property type="entry name" value="Peptidase_C25"/>
    <property type="match status" value="1"/>
</dbReference>
<evidence type="ECO:0000313" key="4">
    <source>
        <dbReference type="EMBL" id="TNJ37387.1"/>
    </source>
</evidence>
<dbReference type="InterPro" id="IPR038490">
    <property type="entry name" value="Gingipain_propep_sf"/>
</dbReference>
<feature type="domain" description="Gingipain propeptide" evidence="3">
    <location>
        <begin position="25"/>
        <end position="191"/>
    </location>
</feature>
<dbReference type="Gene3D" id="3.40.50.10390">
    <property type="entry name" value="Gingipain r, domain 1"/>
    <property type="match status" value="1"/>
</dbReference>
<dbReference type="InterPro" id="IPR029030">
    <property type="entry name" value="Caspase-like_dom_sf"/>
</dbReference>
<proteinExistence type="predicted"/>
<feature type="domain" description="Gingipain" evidence="2">
    <location>
        <begin position="246"/>
        <end position="617"/>
    </location>
</feature>
<reference evidence="4 5" key="1">
    <citation type="submission" date="2019-05" db="EMBL/GenBank/DDBJ databases">
        <title>Draft Whole-Genome sequence of the green sulfur bacterium Prosthecochloris vibrioformis DSM 260.</title>
        <authorList>
            <person name="Meyer T.E."/>
            <person name="Kyndt J.A."/>
        </authorList>
    </citation>
    <scope>NUCLEOTIDE SEQUENCE [LARGE SCALE GENOMIC DNA]</scope>
    <source>
        <strain evidence="4 5">DSM 260</strain>
    </source>
</reference>